<dbReference type="EMBL" id="CALNXK010000009">
    <property type="protein sequence ID" value="CAH3041898.1"/>
    <property type="molecule type" value="Genomic_DNA"/>
</dbReference>
<protein>
    <submittedName>
        <fullName evidence="3">Uncharacterized protein</fullName>
    </submittedName>
</protein>
<gene>
    <name evidence="3" type="ORF">PLOB_00047987</name>
</gene>
<dbReference type="Pfam" id="PF14214">
    <property type="entry name" value="Helitron_like_N"/>
    <property type="match status" value="1"/>
</dbReference>
<proteinExistence type="predicted"/>
<evidence type="ECO:0000259" key="2">
    <source>
        <dbReference type="Pfam" id="PF20209"/>
    </source>
</evidence>
<feature type="domain" description="Helitron helicase-like" evidence="1">
    <location>
        <begin position="238"/>
        <end position="310"/>
    </location>
</feature>
<feature type="domain" description="DUF6570" evidence="2">
    <location>
        <begin position="5"/>
        <end position="114"/>
    </location>
</feature>
<reference evidence="3 4" key="1">
    <citation type="submission" date="2022-05" db="EMBL/GenBank/DDBJ databases">
        <authorList>
            <consortium name="Genoscope - CEA"/>
            <person name="William W."/>
        </authorList>
    </citation>
    <scope>NUCLEOTIDE SEQUENCE [LARGE SCALE GENOMIC DNA]</scope>
</reference>
<evidence type="ECO:0000313" key="4">
    <source>
        <dbReference type="Proteomes" id="UP001159405"/>
    </source>
</evidence>
<keyword evidence="4" id="KW-1185">Reference proteome</keyword>
<dbReference type="InterPro" id="IPR025476">
    <property type="entry name" value="Helitron_helicase-like"/>
</dbReference>
<dbReference type="Proteomes" id="UP001159405">
    <property type="component" value="Unassembled WGS sequence"/>
</dbReference>
<evidence type="ECO:0000313" key="3">
    <source>
        <dbReference type="EMBL" id="CAH3041898.1"/>
    </source>
</evidence>
<accession>A0ABN8N375</accession>
<evidence type="ECO:0000259" key="1">
    <source>
        <dbReference type="Pfam" id="PF14214"/>
    </source>
</evidence>
<sequence length="553" mass="63498">MIPSLVPSQLACLTQVEEMLIARALPIMRVDIKPGGQRGYSGHCINLPQNVGELAHSLPRYPKDLSVIVVKMKGKDNSFKDVTVGRQNVADALHWLINNNPYYKDIMINNDSLNSLPLHGVPQDLLSIETENLENSEASEPDLGPQNEEDTVYNESTEMSSFLPIPECQQQEVQAIQQQLCHQPTHMPWPTVDNEPLNEYLTPFLATLAFPTLFPDGKVMLELQHSFSLFPLLICMHWPDLHALFSSSLSDSTPESRRQNVINNPHITDWFFTQRLENFIKHWLYNSLDAEWHWYRFEYQARGSIHRHGVAKLKNDPGLCQLSETALKVLKGYLAEVSLEKAEQSDILEVNKQILEGKKASQTVCEYVDWLLSTYNPDPPEDGFWIKPSIHPCQRQHKDIMNTQQSDDDYVDLLNTVQRHTRCSTNYCLRKKQNETNVKCRFNFPFQPCTSTKLEFEPIHTKDGSSKYKAKEITKRNDGRLNNHQRLQLQGWRANCDIQVVIDYHACVEYLAKYASKGEPRSPVLKQAFNSIMHSCKNSNPTKLIKKVIMKSL</sequence>
<dbReference type="Pfam" id="PF20209">
    <property type="entry name" value="DUF6570"/>
    <property type="match status" value="1"/>
</dbReference>
<feature type="non-terminal residue" evidence="3">
    <location>
        <position position="553"/>
    </location>
</feature>
<dbReference type="InterPro" id="IPR046700">
    <property type="entry name" value="DUF6570"/>
</dbReference>
<comment type="caution">
    <text evidence="3">The sequence shown here is derived from an EMBL/GenBank/DDBJ whole genome shotgun (WGS) entry which is preliminary data.</text>
</comment>
<name>A0ABN8N375_9CNID</name>
<organism evidence="3 4">
    <name type="scientific">Porites lobata</name>
    <dbReference type="NCBI Taxonomy" id="104759"/>
    <lineage>
        <taxon>Eukaryota</taxon>
        <taxon>Metazoa</taxon>
        <taxon>Cnidaria</taxon>
        <taxon>Anthozoa</taxon>
        <taxon>Hexacorallia</taxon>
        <taxon>Scleractinia</taxon>
        <taxon>Fungiina</taxon>
        <taxon>Poritidae</taxon>
        <taxon>Porites</taxon>
    </lineage>
</organism>